<dbReference type="InterPro" id="IPR050266">
    <property type="entry name" value="AB_hydrolase_sf"/>
</dbReference>
<dbReference type="SUPFAM" id="SSF53474">
    <property type="entry name" value="alpha/beta-Hydrolases"/>
    <property type="match status" value="1"/>
</dbReference>
<name>A0A067M3X6_BOTB1</name>
<dbReference type="PRINTS" id="PR00111">
    <property type="entry name" value="ABHYDROLASE"/>
</dbReference>
<dbReference type="InterPro" id="IPR029058">
    <property type="entry name" value="AB_hydrolase_fold"/>
</dbReference>
<dbReference type="Proteomes" id="UP000027195">
    <property type="component" value="Unassembled WGS sequence"/>
</dbReference>
<dbReference type="OrthoDB" id="19657at2759"/>
<dbReference type="STRING" id="930990.A0A067M3X6"/>
<keyword evidence="3" id="KW-1185">Reference proteome</keyword>
<reference evidence="3" key="1">
    <citation type="journal article" date="2014" name="Proc. Natl. Acad. Sci. U.S.A.">
        <title>Extensive sampling of basidiomycete genomes demonstrates inadequacy of the white-rot/brown-rot paradigm for wood decay fungi.</title>
        <authorList>
            <person name="Riley R."/>
            <person name="Salamov A.A."/>
            <person name="Brown D.W."/>
            <person name="Nagy L.G."/>
            <person name="Floudas D."/>
            <person name="Held B.W."/>
            <person name="Levasseur A."/>
            <person name="Lombard V."/>
            <person name="Morin E."/>
            <person name="Otillar R."/>
            <person name="Lindquist E.A."/>
            <person name="Sun H."/>
            <person name="LaButti K.M."/>
            <person name="Schmutz J."/>
            <person name="Jabbour D."/>
            <person name="Luo H."/>
            <person name="Baker S.E."/>
            <person name="Pisabarro A.G."/>
            <person name="Walton J.D."/>
            <person name="Blanchette R.A."/>
            <person name="Henrissat B."/>
            <person name="Martin F."/>
            <person name="Cullen D."/>
            <person name="Hibbett D.S."/>
            <person name="Grigoriev I.V."/>
        </authorList>
    </citation>
    <scope>NUCLEOTIDE SEQUENCE [LARGE SCALE GENOMIC DNA]</scope>
    <source>
        <strain evidence="3">FD-172 SS1</strain>
    </source>
</reference>
<evidence type="ECO:0000313" key="3">
    <source>
        <dbReference type="Proteomes" id="UP000027195"/>
    </source>
</evidence>
<accession>A0A067M3X6</accession>
<proteinExistence type="predicted"/>
<dbReference type="AlphaFoldDB" id="A0A067M3X6"/>
<dbReference type="Pfam" id="PF00561">
    <property type="entry name" value="Abhydrolase_1"/>
    <property type="match status" value="1"/>
</dbReference>
<gene>
    <name evidence="2" type="ORF">BOTBODRAFT_58178</name>
</gene>
<dbReference type="InParanoid" id="A0A067M3X6"/>
<dbReference type="InterPro" id="IPR000073">
    <property type="entry name" value="AB_hydrolase_1"/>
</dbReference>
<dbReference type="EMBL" id="KL198069">
    <property type="protein sequence ID" value="KDQ10259.1"/>
    <property type="molecule type" value="Genomic_DNA"/>
</dbReference>
<dbReference type="PANTHER" id="PTHR43798:SF33">
    <property type="entry name" value="HYDROLASE, PUTATIVE (AFU_ORTHOLOGUE AFUA_2G14860)-RELATED"/>
    <property type="match status" value="1"/>
</dbReference>
<evidence type="ECO:0000313" key="2">
    <source>
        <dbReference type="EMBL" id="KDQ10259.1"/>
    </source>
</evidence>
<dbReference type="HOGENOM" id="CLU_963077_0_0_1"/>
<dbReference type="PANTHER" id="PTHR43798">
    <property type="entry name" value="MONOACYLGLYCEROL LIPASE"/>
    <property type="match status" value="1"/>
</dbReference>
<dbReference type="GO" id="GO:0016020">
    <property type="term" value="C:membrane"/>
    <property type="evidence" value="ECO:0007669"/>
    <property type="project" value="TreeGrafter"/>
</dbReference>
<organism evidence="2 3">
    <name type="scientific">Botryobasidium botryosum (strain FD-172 SS1)</name>
    <dbReference type="NCBI Taxonomy" id="930990"/>
    <lineage>
        <taxon>Eukaryota</taxon>
        <taxon>Fungi</taxon>
        <taxon>Dikarya</taxon>
        <taxon>Basidiomycota</taxon>
        <taxon>Agaricomycotina</taxon>
        <taxon>Agaricomycetes</taxon>
        <taxon>Cantharellales</taxon>
        <taxon>Botryobasidiaceae</taxon>
        <taxon>Botryobasidium</taxon>
    </lineage>
</organism>
<sequence>MPVLAISPAIALSYRLSLAPAPGSPTILFLAGLFQRAGVQFDPQFSDDRFAKNFNLVAIDVHGHGDTTGRDEDWTMADNARDVGKAMRKLGFEKYFVYGSAQGGIIALHMALVAPSNVLGLVIQCSTASRPPPSVSQWFRRAVLPRFTSSPIPDETIEYIEIVNVGSTGEEADAEVGAELMKKMRATWREHSGNRKTTQAVEAVLRRPSLLEHLCKIHAPALILHGTIDPSFPIQEAEMMYSGLPVNPLNRLVVIDAGLTHLINVSKELCEQVNITVVSWIKEVQADLP</sequence>
<dbReference type="Gene3D" id="3.40.50.1820">
    <property type="entry name" value="alpha/beta hydrolase"/>
    <property type="match status" value="1"/>
</dbReference>
<evidence type="ECO:0000259" key="1">
    <source>
        <dbReference type="Pfam" id="PF00561"/>
    </source>
</evidence>
<feature type="domain" description="AB hydrolase-1" evidence="1">
    <location>
        <begin position="25"/>
        <end position="245"/>
    </location>
</feature>
<protein>
    <recommendedName>
        <fullName evidence="1">AB hydrolase-1 domain-containing protein</fullName>
    </recommendedName>
</protein>